<name>A0ABN8FFW7_9BACL</name>
<organism evidence="1 2">
    <name type="scientific">Paenibacillus pseudetheri</name>
    <dbReference type="NCBI Taxonomy" id="2897682"/>
    <lineage>
        <taxon>Bacteria</taxon>
        <taxon>Bacillati</taxon>
        <taxon>Bacillota</taxon>
        <taxon>Bacilli</taxon>
        <taxon>Bacillales</taxon>
        <taxon>Paenibacillaceae</taxon>
        <taxon>Paenibacillus</taxon>
    </lineage>
</organism>
<dbReference type="NCBIfam" id="TIGR04223">
    <property type="entry name" value="quorum_AgrD"/>
    <property type="match status" value="1"/>
</dbReference>
<keyword evidence="2" id="KW-1185">Reference proteome</keyword>
<dbReference type="EMBL" id="CAKMAB010000001">
    <property type="protein sequence ID" value="CAH1054046.1"/>
    <property type="molecule type" value="Genomic_DNA"/>
</dbReference>
<protein>
    <recommendedName>
        <fullName evidence="3">Cyclic lactone autoinducer peptide</fullName>
    </recommendedName>
</protein>
<evidence type="ECO:0008006" key="3">
    <source>
        <dbReference type="Google" id="ProtNLM"/>
    </source>
</evidence>
<evidence type="ECO:0000313" key="2">
    <source>
        <dbReference type="Proteomes" id="UP000838749"/>
    </source>
</evidence>
<comment type="caution">
    <text evidence="1">The sequence shown here is derived from an EMBL/GenBank/DDBJ whole genome shotgun (WGS) entry which is preliminary data.</text>
</comment>
<sequence>MKKWNVISSALAFVAVLTVTPASALFIYGGETPKELLK</sequence>
<accession>A0ABN8FFW7</accession>
<proteinExistence type="predicted"/>
<dbReference type="InterPro" id="IPR009229">
    <property type="entry name" value="AgrD"/>
</dbReference>
<dbReference type="Proteomes" id="UP000838749">
    <property type="component" value="Unassembled WGS sequence"/>
</dbReference>
<gene>
    <name evidence="1" type="ORF">PAECIP111894_00191</name>
</gene>
<evidence type="ECO:0000313" key="1">
    <source>
        <dbReference type="EMBL" id="CAH1054046.1"/>
    </source>
</evidence>
<dbReference type="RefSeq" id="WP_234530065.1">
    <property type="nucleotide sequence ID" value="NZ_CAKMAB010000001.1"/>
</dbReference>
<reference evidence="1" key="1">
    <citation type="submission" date="2021-12" db="EMBL/GenBank/DDBJ databases">
        <authorList>
            <person name="Criscuolo A."/>
        </authorList>
    </citation>
    <scope>NUCLEOTIDE SEQUENCE</scope>
    <source>
        <strain evidence="1">CIP111894</strain>
    </source>
</reference>